<comment type="caution">
    <text evidence="2">The sequence shown here is derived from an EMBL/GenBank/DDBJ whole genome shotgun (WGS) entry which is preliminary data.</text>
</comment>
<accession>A0A1J7BWL8</accession>
<organism evidence="2 3">
    <name type="scientific">Mangrovactinospora gilvigrisea</name>
    <dbReference type="NCBI Taxonomy" id="1428644"/>
    <lineage>
        <taxon>Bacteria</taxon>
        <taxon>Bacillati</taxon>
        <taxon>Actinomycetota</taxon>
        <taxon>Actinomycetes</taxon>
        <taxon>Kitasatosporales</taxon>
        <taxon>Streptomycetaceae</taxon>
        <taxon>Mangrovactinospora</taxon>
    </lineage>
</organism>
<reference evidence="2 3" key="1">
    <citation type="submission" date="2016-10" db="EMBL/GenBank/DDBJ databases">
        <title>Genome sequence of Streptomyces gilvigriseus MUSC 26.</title>
        <authorList>
            <person name="Lee L.-H."/>
            <person name="Ser H.-L."/>
        </authorList>
    </citation>
    <scope>NUCLEOTIDE SEQUENCE [LARGE SCALE GENOMIC DNA]</scope>
    <source>
        <strain evidence="2 3">MUSC 26</strain>
    </source>
</reference>
<dbReference type="GO" id="GO:0003677">
    <property type="term" value="F:DNA binding"/>
    <property type="evidence" value="ECO:0007669"/>
    <property type="project" value="InterPro"/>
</dbReference>
<dbReference type="InterPro" id="IPR041657">
    <property type="entry name" value="HTH_17"/>
</dbReference>
<evidence type="ECO:0000313" key="2">
    <source>
        <dbReference type="EMBL" id="OIV37857.1"/>
    </source>
</evidence>
<dbReference type="NCBIfam" id="TIGR01764">
    <property type="entry name" value="excise"/>
    <property type="match status" value="1"/>
</dbReference>
<dbReference type="EMBL" id="MLCF01000042">
    <property type="protein sequence ID" value="OIV37857.1"/>
    <property type="molecule type" value="Genomic_DNA"/>
</dbReference>
<dbReference type="InterPro" id="IPR010093">
    <property type="entry name" value="SinI_DNA-bd"/>
</dbReference>
<dbReference type="AlphaFoldDB" id="A0A1J7BWL8"/>
<evidence type="ECO:0000259" key="1">
    <source>
        <dbReference type="Pfam" id="PF12728"/>
    </source>
</evidence>
<proteinExistence type="predicted"/>
<protein>
    <recommendedName>
        <fullName evidence="1">Helix-turn-helix domain-containing protein</fullName>
    </recommendedName>
</protein>
<name>A0A1J7BWL8_9ACTN</name>
<evidence type="ECO:0000313" key="3">
    <source>
        <dbReference type="Proteomes" id="UP000243342"/>
    </source>
</evidence>
<dbReference type="RefSeq" id="WP_071656172.1">
    <property type="nucleotide sequence ID" value="NZ_MLCF01000042.1"/>
</dbReference>
<gene>
    <name evidence="2" type="ORF">BIV57_08830</name>
</gene>
<dbReference type="Pfam" id="PF12728">
    <property type="entry name" value="HTH_17"/>
    <property type="match status" value="1"/>
</dbReference>
<sequence length="79" mass="8927">MSTPMLSAADEAVALDLAPRLHRVEVAAHLIGVKRSTAYEEIRLGRLRTVRVGRRRLVPTEYIEEYIDLLKREADQAVA</sequence>
<dbReference type="STRING" id="1428644.BIV57_08830"/>
<dbReference type="Proteomes" id="UP000243342">
    <property type="component" value="Unassembled WGS sequence"/>
</dbReference>
<keyword evidence="3" id="KW-1185">Reference proteome</keyword>
<feature type="domain" description="Helix-turn-helix" evidence="1">
    <location>
        <begin position="24"/>
        <end position="67"/>
    </location>
</feature>